<reference evidence="1 3" key="1">
    <citation type="submission" date="2018-10" db="EMBL/GenBank/DDBJ databases">
        <title>Co-occurring genomic capacity for anaerobic methane metabolism and dissimilatory sulfite reduction discovered in the Korarchaeota.</title>
        <authorList>
            <person name="Mckay L.J."/>
            <person name="Dlakic M."/>
            <person name="Fields M.W."/>
            <person name="Delmont T.O."/>
            <person name="Eren A.M."/>
            <person name="Jay Z.J."/>
            <person name="Klingelsmith K.B."/>
            <person name="Rusch D.B."/>
            <person name="Inskeep W.P."/>
        </authorList>
    </citation>
    <scope>NUCLEOTIDE SEQUENCE [LARGE SCALE GENOMIC DNA]</scope>
    <source>
        <strain evidence="1 3">MDKW</strain>
    </source>
</reference>
<dbReference type="AlphaFoldDB" id="A0A429GT37"/>
<proteinExistence type="predicted"/>
<keyword evidence="3" id="KW-1185">Reference proteome</keyword>
<sequence length="283" mass="32250">MTDMSAALDFRRITYRWAFLRGFAGEVIKSALDAVKGGRVDVAQYFANLLYFLPFSSTSVEKVLFYSLVKAGRGYVEKDPSLYEVKASEVPGFDPDEIYKVKTAFEFLSRLGMADLVAPDIIRLRLNTIKGIVEPIAPFLAAKDLNPQNFNPDAIAYPYTVISGISALSVMDKTDRLPNSFTVMAGLLSPTVHVERDGTIKRKTVIEKDEWILARSQMSKLKQFRDKFEVEYFKAVGLLHENRIIVKTYPMEVSGTLVDMVIAPAYDRYYRLRRERIISRMRK</sequence>
<protein>
    <submittedName>
        <fullName evidence="1">Uncharacterized protein</fullName>
    </submittedName>
</protein>
<dbReference type="EMBL" id="RCOS01000047">
    <property type="protein sequence ID" value="RSN76955.1"/>
    <property type="molecule type" value="Genomic_DNA"/>
</dbReference>
<accession>A0A429GT37</accession>
<evidence type="ECO:0000313" key="3">
    <source>
        <dbReference type="Proteomes" id="UP000277582"/>
    </source>
</evidence>
<evidence type="ECO:0000313" key="4">
    <source>
        <dbReference type="Proteomes" id="UP000316217"/>
    </source>
</evidence>
<dbReference type="Proteomes" id="UP000277582">
    <property type="component" value="Unassembled WGS sequence"/>
</dbReference>
<dbReference type="Proteomes" id="UP000316217">
    <property type="component" value="Unassembled WGS sequence"/>
</dbReference>
<gene>
    <name evidence="1" type="ORF">D6D85_03155</name>
    <name evidence="2" type="ORF">EF810_05085</name>
</gene>
<comment type="caution">
    <text evidence="1">The sequence shown here is derived from an EMBL/GenBank/DDBJ whole genome shotgun (WGS) entry which is preliminary data.</text>
</comment>
<dbReference type="RefSeq" id="WP_125670600.1">
    <property type="nucleotide sequence ID" value="NZ_RCOS01000047.1"/>
</dbReference>
<organism evidence="1 3">
    <name type="scientific">Candidatus Methanodesulfokora washburnensis</name>
    <dbReference type="NCBI Taxonomy" id="2478471"/>
    <lineage>
        <taxon>Archaea</taxon>
        <taxon>Thermoproteota</taxon>
        <taxon>Candidatus Korarchaeia</taxon>
        <taxon>Candidatus Korarchaeia incertae sedis</taxon>
        <taxon>Candidatus Methanodesulfokora</taxon>
    </lineage>
</organism>
<evidence type="ECO:0000313" key="1">
    <source>
        <dbReference type="EMBL" id="RSN76955.1"/>
    </source>
</evidence>
<name>A0A429GT37_9CREN</name>
<reference evidence="2 4" key="2">
    <citation type="journal article" date="2019" name="Nat. Microbiol.">
        <title>Wide diversity of methane and short-chain alkane metabolisms in uncultured archaea.</title>
        <authorList>
            <person name="Borrel G."/>
            <person name="Adam P.S."/>
            <person name="McKay L.J."/>
            <person name="Chen L.X."/>
            <person name="Sierra-Garcia I.N."/>
            <person name="Sieber C.M."/>
            <person name="Letourneur Q."/>
            <person name="Ghozlane A."/>
            <person name="Andersen G.L."/>
            <person name="Li W.J."/>
            <person name="Hallam S.J."/>
            <person name="Muyzer G."/>
            <person name="de Oliveira V.M."/>
            <person name="Inskeep W.P."/>
            <person name="Banfield J.F."/>
            <person name="Gribaldo S."/>
        </authorList>
    </citation>
    <scope>NUCLEOTIDE SEQUENCE [LARGE SCALE GENOMIC DNA]</scope>
    <source>
        <strain evidence="2">NM4</strain>
    </source>
</reference>
<evidence type="ECO:0000313" key="2">
    <source>
        <dbReference type="EMBL" id="RZN61258.1"/>
    </source>
</evidence>
<dbReference type="EMBL" id="RXII01000078">
    <property type="protein sequence ID" value="RZN61258.1"/>
    <property type="molecule type" value="Genomic_DNA"/>
</dbReference>